<evidence type="ECO:0000256" key="8">
    <source>
        <dbReference type="ARBA" id="ARBA00022918"/>
    </source>
</evidence>
<evidence type="ECO:0000313" key="12">
    <source>
        <dbReference type="Proteomes" id="UP001165121"/>
    </source>
</evidence>
<keyword evidence="4" id="KW-0540">Nuclease</keyword>
<evidence type="ECO:0000256" key="9">
    <source>
        <dbReference type="SAM" id="MobiDB-lite"/>
    </source>
</evidence>
<dbReference type="Proteomes" id="UP001165121">
    <property type="component" value="Unassembled WGS sequence"/>
</dbReference>
<accession>A0A9W6WYL2</accession>
<evidence type="ECO:0000259" key="10">
    <source>
        <dbReference type="Pfam" id="PF17917"/>
    </source>
</evidence>
<evidence type="ECO:0000256" key="6">
    <source>
        <dbReference type="ARBA" id="ARBA00022759"/>
    </source>
</evidence>
<dbReference type="GO" id="GO:0004190">
    <property type="term" value="F:aspartic-type endopeptidase activity"/>
    <property type="evidence" value="ECO:0007669"/>
    <property type="project" value="UniProtKB-KW"/>
</dbReference>
<keyword evidence="1" id="KW-0645">Protease</keyword>
<evidence type="ECO:0000256" key="2">
    <source>
        <dbReference type="ARBA" id="ARBA00022679"/>
    </source>
</evidence>
<evidence type="ECO:0000256" key="7">
    <source>
        <dbReference type="ARBA" id="ARBA00022801"/>
    </source>
</evidence>
<dbReference type="SUPFAM" id="SSF56672">
    <property type="entry name" value="DNA/RNA polymerases"/>
    <property type="match status" value="1"/>
</dbReference>
<keyword evidence="2" id="KW-0808">Transferase</keyword>
<dbReference type="InterPro" id="IPR051320">
    <property type="entry name" value="Viral_Replic_Matur_Polypro"/>
</dbReference>
<keyword evidence="6" id="KW-0255">Endonuclease</keyword>
<evidence type="ECO:0000256" key="1">
    <source>
        <dbReference type="ARBA" id="ARBA00022670"/>
    </source>
</evidence>
<dbReference type="EMBL" id="BSXT01000233">
    <property type="protein sequence ID" value="GMF21630.1"/>
    <property type="molecule type" value="Genomic_DNA"/>
</dbReference>
<dbReference type="InterPro" id="IPR041373">
    <property type="entry name" value="RT_RNaseH"/>
</dbReference>
<evidence type="ECO:0000256" key="4">
    <source>
        <dbReference type="ARBA" id="ARBA00022722"/>
    </source>
</evidence>
<dbReference type="AlphaFoldDB" id="A0A9W6WYL2"/>
<keyword evidence="12" id="KW-1185">Reference proteome</keyword>
<feature type="region of interest" description="Disordered" evidence="9">
    <location>
        <begin position="187"/>
        <end position="222"/>
    </location>
</feature>
<comment type="caution">
    <text evidence="11">The sequence shown here is derived from an EMBL/GenBank/DDBJ whole genome shotgun (WGS) entry which is preliminary data.</text>
</comment>
<sequence>MASGFWVVTMTDRARAISAFITPFGLFEWDRMPFGLKDAPQINQRILDSALYGFTRIPRCGSGGFSKDGSKLDGSGSDEVTTDHSQDESLDLIKPSVLARRSYIDDILVTAGSWDHLCDRVKDLLDACDRCTDRSVVSPALRSMQSFLGLLNYYSRYIEDYAIYAGVLYELREVDFAAMSKTENQTQIQARVARSTPDPDNPAPVQANPRFDNLDPNSSGSVGVDPQWIRAHRAFDILKERIADTPILRHLDPDTLPVIVVYASTWAISAALMQEYAGVYHPVMFTSRTLTSNELNYGVVDKEVLALLRILDLGYNMLVGSQIQVLTRHSKLTWLFRSTGLQGRLGQWAALLSPWTIEIVKYKKGEDEILGVIAACTTPRTEVDLALVAITPKKEPRLQIQTPIPTVLPDERLYVASFGGSARVKRGGGAYSAILWDLPEWTVVKARSGYAEGLTVDETEYHGLLLCLDLLEGEIGGV</sequence>
<keyword evidence="5" id="KW-0064">Aspartyl protease</keyword>
<evidence type="ECO:0000313" key="11">
    <source>
        <dbReference type="EMBL" id="GMF21630.1"/>
    </source>
</evidence>
<evidence type="ECO:0000256" key="5">
    <source>
        <dbReference type="ARBA" id="ARBA00022750"/>
    </source>
</evidence>
<evidence type="ECO:0000256" key="3">
    <source>
        <dbReference type="ARBA" id="ARBA00022695"/>
    </source>
</evidence>
<gene>
    <name evidence="11" type="ORF">Pfra01_000293300</name>
</gene>
<dbReference type="GO" id="GO:0004519">
    <property type="term" value="F:endonuclease activity"/>
    <property type="evidence" value="ECO:0007669"/>
    <property type="project" value="UniProtKB-KW"/>
</dbReference>
<dbReference type="Pfam" id="PF17917">
    <property type="entry name" value="RT_RNaseH"/>
    <property type="match status" value="1"/>
</dbReference>
<proteinExistence type="predicted"/>
<keyword evidence="3" id="KW-0548">Nucleotidyltransferase</keyword>
<reference evidence="11" key="1">
    <citation type="submission" date="2023-04" db="EMBL/GenBank/DDBJ databases">
        <title>Phytophthora fragariaefolia NBRC 109709.</title>
        <authorList>
            <person name="Ichikawa N."/>
            <person name="Sato H."/>
            <person name="Tonouchi N."/>
        </authorList>
    </citation>
    <scope>NUCLEOTIDE SEQUENCE</scope>
    <source>
        <strain evidence="11">NBRC 109709</strain>
    </source>
</reference>
<protein>
    <submittedName>
        <fullName evidence="11">Unnamed protein product</fullName>
    </submittedName>
</protein>
<keyword evidence="7" id="KW-0378">Hydrolase</keyword>
<dbReference type="OrthoDB" id="113969at2759"/>
<dbReference type="PANTHER" id="PTHR33064">
    <property type="entry name" value="POL PROTEIN"/>
    <property type="match status" value="1"/>
</dbReference>
<dbReference type="GO" id="GO:0003964">
    <property type="term" value="F:RNA-directed DNA polymerase activity"/>
    <property type="evidence" value="ECO:0007669"/>
    <property type="project" value="UniProtKB-KW"/>
</dbReference>
<dbReference type="GO" id="GO:0006508">
    <property type="term" value="P:proteolysis"/>
    <property type="evidence" value="ECO:0007669"/>
    <property type="project" value="UniProtKB-KW"/>
</dbReference>
<keyword evidence="8" id="KW-0695">RNA-directed DNA polymerase</keyword>
<dbReference type="InterPro" id="IPR043128">
    <property type="entry name" value="Rev_trsase/Diguanyl_cyclase"/>
</dbReference>
<dbReference type="InterPro" id="IPR043502">
    <property type="entry name" value="DNA/RNA_pol_sf"/>
</dbReference>
<feature type="region of interest" description="Disordered" evidence="9">
    <location>
        <begin position="65"/>
        <end position="87"/>
    </location>
</feature>
<dbReference type="PANTHER" id="PTHR33064:SF37">
    <property type="entry name" value="RIBONUCLEASE H"/>
    <property type="match status" value="1"/>
</dbReference>
<dbReference type="Gene3D" id="3.30.70.270">
    <property type="match status" value="2"/>
</dbReference>
<name>A0A9W6WYL2_9STRA</name>
<feature type="domain" description="Reverse transcriptase RNase H-like" evidence="10">
    <location>
        <begin position="258"/>
        <end position="353"/>
    </location>
</feature>
<organism evidence="11 12">
    <name type="scientific">Phytophthora fragariaefolia</name>
    <dbReference type="NCBI Taxonomy" id="1490495"/>
    <lineage>
        <taxon>Eukaryota</taxon>
        <taxon>Sar</taxon>
        <taxon>Stramenopiles</taxon>
        <taxon>Oomycota</taxon>
        <taxon>Peronosporomycetes</taxon>
        <taxon>Peronosporales</taxon>
        <taxon>Peronosporaceae</taxon>
        <taxon>Phytophthora</taxon>
    </lineage>
</organism>